<dbReference type="PROSITE" id="PS01005">
    <property type="entry name" value="FORMATE_NITRITE_TP_1"/>
    <property type="match status" value="1"/>
</dbReference>
<evidence type="ECO:0000313" key="13">
    <source>
        <dbReference type="Proteomes" id="UP000664859"/>
    </source>
</evidence>
<dbReference type="Pfam" id="PF01226">
    <property type="entry name" value="Form_Nir_trans"/>
    <property type="match status" value="1"/>
</dbReference>
<feature type="transmembrane region" description="Helical" evidence="11">
    <location>
        <begin position="152"/>
        <end position="171"/>
    </location>
</feature>
<proteinExistence type="inferred from homology"/>
<keyword evidence="13" id="KW-1185">Reference proteome</keyword>
<evidence type="ECO:0000256" key="5">
    <source>
        <dbReference type="ARBA" id="ARBA00023136"/>
    </source>
</evidence>
<accession>A0A835ZQ31</accession>
<evidence type="ECO:0000256" key="9">
    <source>
        <dbReference type="ARBA" id="ARBA00049088"/>
    </source>
</evidence>
<dbReference type="Proteomes" id="UP000664859">
    <property type="component" value="Unassembled WGS sequence"/>
</dbReference>
<dbReference type="OrthoDB" id="4829at2759"/>
<organism evidence="12 13">
    <name type="scientific">Tribonema minus</name>
    <dbReference type="NCBI Taxonomy" id="303371"/>
    <lineage>
        <taxon>Eukaryota</taxon>
        <taxon>Sar</taxon>
        <taxon>Stramenopiles</taxon>
        <taxon>Ochrophyta</taxon>
        <taxon>PX clade</taxon>
        <taxon>Xanthophyceae</taxon>
        <taxon>Tribonematales</taxon>
        <taxon>Tribonemataceae</taxon>
        <taxon>Tribonema</taxon>
    </lineage>
</organism>
<comment type="catalytic activity">
    <reaction evidence="8">
        <text>formate(in) + H(+)(in) = formate(out) + H(+)(out)</text>
        <dbReference type="Rhea" id="RHEA:80887"/>
        <dbReference type="ChEBI" id="CHEBI:15378"/>
        <dbReference type="ChEBI" id="CHEBI:15740"/>
    </reaction>
</comment>
<evidence type="ECO:0000256" key="1">
    <source>
        <dbReference type="ARBA" id="ARBA00004651"/>
    </source>
</evidence>
<evidence type="ECO:0000313" key="12">
    <source>
        <dbReference type="EMBL" id="KAG5192918.1"/>
    </source>
</evidence>
<evidence type="ECO:0000256" key="6">
    <source>
        <dbReference type="ARBA" id="ARBA00034245"/>
    </source>
</evidence>
<comment type="similarity">
    <text evidence="10">Belongs to the FNT transporter (TC 1.A.16) family.</text>
</comment>
<protein>
    <submittedName>
        <fullName evidence="12">Formate/nitrite transporter</fullName>
    </submittedName>
</protein>
<comment type="catalytic activity">
    <reaction evidence="6">
        <text>(S)-lactate(in) + H(+)(in) = (S)-lactate(out) + H(+)(out)</text>
        <dbReference type="Rhea" id="RHEA:29415"/>
        <dbReference type="ChEBI" id="CHEBI:15378"/>
        <dbReference type="ChEBI" id="CHEBI:16651"/>
    </reaction>
</comment>
<name>A0A835ZQ31_9STRA</name>
<evidence type="ECO:0000256" key="11">
    <source>
        <dbReference type="SAM" id="Phobius"/>
    </source>
</evidence>
<dbReference type="PANTHER" id="PTHR30520:SF6">
    <property type="entry name" value="FORMATE_NITRATE FAMILY TRANSPORTER (EUROFUNG)"/>
    <property type="match status" value="1"/>
</dbReference>
<evidence type="ECO:0000256" key="7">
    <source>
        <dbReference type="ARBA" id="ARBA00047693"/>
    </source>
</evidence>
<evidence type="ECO:0000256" key="8">
    <source>
        <dbReference type="ARBA" id="ARBA00049016"/>
    </source>
</evidence>
<sequence length="258" mass="26548">MPPAALYANAVAIGEKKAAAAPATIFKLSVVSGAHIAFGALLALVVGANVANMKTLNPGLQKLFFGAFGLPFGLFMVLVAGGELFTGNVAMVSAAFFEGKASLEGLLKSWSISFIGNFIGTILVCKLIVAAGMLTVPAIATEIAVAKVAKPFLTTFLRGIVCNWMVCMAVWVASGCSTLGEKYLAMVLPVSAFVAFGAEHSIANMALIPLGMAGGAKVKWIDFLTKNLLPVTLGNIVGGALCQAAPYGSVYGTLGKKR</sequence>
<evidence type="ECO:0000256" key="10">
    <source>
        <dbReference type="ARBA" id="ARBA00049660"/>
    </source>
</evidence>
<comment type="catalytic activity">
    <reaction evidence="7">
        <text>pyruvate(out) + H(+)(out) = pyruvate(in) + H(+)(in)</text>
        <dbReference type="Rhea" id="RHEA:64720"/>
        <dbReference type="ChEBI" id="CHEBI:15361"/>
        <dbReference type="ChEBI" id="CHEBI:15378"/>
    </reaction>
</comment>
<feature type="transmembrane region" description="Helical" evidence="11">
    <location>
        <begin position="63"/>
        <end position="82"/>
    </location>
</feature>
<evidence type="ECO:0000256" key="2">
    <source>
        <dbReference type="ARBA" id="ARBA00011255"/>
    </source>
</evidence>
<comment type="subcellular location">
    <subcellularLocation>
        <location evidence="1">Cell membrane</location>
        <topology evidence="1">Multi-pass membrane protein</topology>
    </subcellularLocation>
</comment>
<dbReference type="InterPro" id="IPR023271">
    <property type="entry name" value="Aquaporin-like"/>
</dbReference>
<keyword evidence="4 11" id="KW-1133">Transmembrane helix</keyword>
<comment type="subunit">
    <text evidence="2">Homopentamer.</text>
</comment>
<evidence type="ECO:0000256" key="3">
    <source>
        <dbReference type="ARBA" id="ARBA00022692"/>
    </source>
</evidence>
<dbReference type="InterPro" id="IPR000292">
    <property type="entry name" value="For/NO2_transpt"/>
</dbReference>
<comment type="catalytic activity">
    <reaction evidence="9">
        <text>acetate(out) + H(+)(out) = acetate(in) + H(+)(in)</text>
        <dbReference type="Rhea" id="RHEA:71803"/>
        <dbReference type="ChEBI" id="CHEBI:15378"/>
        <dbReference type="ChEBI" id="CHEBI:30089"/>
    </reaction>
</comment>
<reference evidence="12" key="1">
    <citation type="submission" date="2021-02" db="EMBL/GenBank/DDBJ databases">
        <title>First Annotated Genome of the Yellow-green Alga Tribonema minus.</title>
        <authorList>
            <person name="Mahan K.M."/>
        </authorList>
    </citation>
    <scope>NUCLEOTIDE SEQUENCE</scope>
    <source>
        <strain evidence="12">UTEX B ZZ1240</strain>
    </source>
</reference>
<keyword evidence="3 11" id="KW-0812">Transmembrane</keyword>
<dbReference type="GO" id="GO:0005886">
    <property type="term" value="C:plasma membrane"/>
    <property type="evidence" value="ECO:0007669"/>
    <property type="project" value="UniProtKB-SubCell"/>
</dbReference>
<comment type="caution">
    <text evidence="12">The sequence shown here is derived from an EMBL/GenBank/DDBJ whole genome shotgun (WGS) entry which is preliminary data.</text>
</comment>
<feature type="transmembrane region" description="Helical" evidence="11">
    <location>
        <begin position="30"/>
        <end position="51"/>
    </location>
</feature>
<dbReference type="EMBL" id="JAFCMP010000001">
    <property type="protein sequence ID" value="KAG5192918.1"/>
    <property type="molecule type" value="Genomic_DNA"/>
</dbReference>
<dbReference type="GO" id="GO:0015499">
    <property type="term" value="F:formate transmembrane transporter activity"/>
    <property type="evidence" value="ECO:0007669"/>
    <property type="project" value="TreeGrafter"/>
</dbReference>
<dbReference type="Gene3D" id="1.20.1080.10">
    <property type="entry name" value="Glycerol uptake facilitator protein"/>
    <property type="match status" value="1"/>
</dbReference>
<feature type="transmembrane region" description="Helical" evidence="11">
    <location>
        <begin position="183"/>
        <end position="202"/>
    </location>
</feature>
<dbReference type="PANTHER" id="PTHR30520">
    <property type="entry name" value="FORMATE TRANSPORTER-RELATED"/>
    <property type="match status" value="1"/>
</dbReference>
<feature type="transmembrane region" description="Helical" evidence="11">
    <location>
        <begin position="114"/>
        <end position="140"/>
    </location>
</feature>
<dbReference type="InterPro" id="IPR024002">
    <property type="entry name" value="For/NO2_transpt_CS"/>
</dbReference>
<keyword evidence="5 11" id="KW-0472">Membrane</keyword>
<gene>
    <name evidence="12" type="ORF">JKP88DRAFT_256308</name>
</gene>
<dbReference type="AlphaFoldDB" id="A0A835ZQ31"/>
<evidence type="ECO:0000256" key="4">
    <source>
        <dbReference type="ARBA" id="ARBA00022989"/>
    </source>
</evidence>